<dbReference type="EMBL" id="JADGMS010000016">
    <property type="protein sequence ID" value="KAF9666005.1"/>
    <property type="molecule type" value="Genomic_DNA"/>
</dbReference>
<dbReference type="AlphaFoldDB" id="A0A835MHC1"/>
<accession>A0A835MHC1</accession>
<name>A0A835MHC1_9ROSI</name>
<protein>
    <submittedName>
        <fullName evidence="1">Uncharacterized protein</fullName>
    </submittedName>
</protein>
<evidence type="ECO:0000313" key="2">
    <source>
        <dbReference type="Proteomes" id="UP000657918"/>
    </source>
</evidence>
<organism evidence="1 2">
    <name type="scientific">Salix dunnii</name>
    <dbReference type="NCBI Taxonomy" id="1413687"/>
    <lineage>
        <taxon>Eukaryota</taxon>
        <taxon>Viridiplantae</taxon>
        <taxon>Streptophyta</taxon>
        <taxon>Embryophyta</taxon>
        <taxon>Tracheophyta</taxon>
        <taxon>Spermatophyta</taxon>
        <taxon>Magnoliopsida</taxon>
        <taxon>eudicotyledons</taxon>
        <taxon>Gunneridae</taxon>
        <taxon>Pentapetalae</taxon>
        <taxon>rosids</taxon>
        <taxon>fabids</taxon>
        <taxon>Malpighiales</taxon>
        <taxon>Salicaceae</taxon>
        <taxon>Saliceae</taxon>
        <taxon>Salix</taxon>
    </lineage>
</organism>
<comment type="caution">
    <text evidence="1">The sequence shown here is derived from an EMBL/GenBank/DDBJ whole genome shotgun (WGS) entry which is preliminary data.</text>
</comment>
<proteinExistence type="predicted"/>
<keyword evidence="2" id="KW-1185">Reference proteome</keyword>
<sequence length="73" mass="7874">MFFPFVGGGHQMFFLLPMAEAIISPTLKHSLSYQTSSCRDLKSGLLTSIHAPELSDNVDKADKNISANSSTAT</sequence>
<dbReference type="Proteomes" id="UP000657918">
    <property type="component" value="Chromosome 16"/>
</dbReference>
<reference evidence="1 2" key="1">
    <citation type="submission" date="2020-10" db="EMBL/GenBank/DDBJ databases">
        <title>Plant Genome Project.</title>
        <authorList>
            <person name="Zhang R.-G."/>
        </authorList>
    </citation>
    <scope>NUCLEOTIDE SEQUENCE [LARGE SCALE GENOMIC DNA]</scope>
    <source>
        <strain evidence="1">FAFU-HL-1</strain>
        <tissue evidence="1">Leaf</tissue>
    </source>
</reference>
<evidence type="ECO:0000313" key="1">
    <source>
        <dbReference type="EMBL" id="KAF9666005.1"/>
    </source>
</evidence>
<gene>
    <name evidence="1" type="ORF">SADUNF_Sadunf16G0183900</name>
</gene>